<name>A0A1F7SG92_9BACT</name>
<protein>
    <submittedName>
        <fullName evidence="1">Uncharacterized protein</fullName>
    </submittedName>
</protein>
<comment type="caution">
    <text evidence="1">The sequence shown here is derived from an EMBL/GenBank/DDBJ whole genome shotgun (WGS) entry which is preliminary data.</text>
</comment>
<dbReference type="EMBL" id="MGDI01000029">
    <property type="protein sequence ID" value="OGL52816.1"/>
    <property type="molecule type" value="Genomic_DNA"/>
</dbReference>
<evidence type="ECO:0000313" key="1">
    <source>
        <dbReference type="EMBL" id="OGL52816.1"/>
    </source>
</evidence>
<organism evidence="1 2">
    <name type="scientific">Candidatus Schekmanbacteria bacterium RIFCSPLOWO2_12_FULL_38_15</name>
    <dbReference type="NCBI Taxonomy" id="1817883"/>
    <lineage>
        <taxon>Bacteria</taxon>
        <taxon>Candidatus Schekmaniibacteriota</taxon>
    </lineage>
</organism>
<sequence>MANRKKGTADCPFSPIFVQFIGAFYYSSGNWNSLPKPVTFARERLWDWKDSQILRCIKSGFTIPWIIKYNLQSLSDKDY</sequence>
<proteinExistence type="predicted"/>
<reference evidence="1 2" key="1">
    <citation type="journal article" date="2016" name="Nat. Commun.">
        <title>Thousands of microbial genomes shed light on interconnected biogeochemical processes in an aquifer system.</title>
        <authorList>
            <person name="Anantharaman K."/>
            <person name="Brown C.T."/>
            <person name="Hug L.A."/>
            <person name="Sharon I."/>
            <person name="Castelle C.J."/>
            <person name="Probst A.J."/>
            <person name="Thomas B.C."/>
            <person name="Singh A."/>
            <person name="Wilkins M.J."/>
            <person name="Karaoz U."/>
            <person name="Brodie E.L."/>
            <person name="Williams K.H."/>
            <person name="Hubbard S.S."/>
            <person name="Banfield J.F."/>
        </authorList>
    </citation>
    <scope>NUCLEOTIDE SEQUENCE [LARGE SCALE GENOMIC DNA]</scope>
</reference>
<gene>
    <name evidence="1" type="ORF">A3G31_00260</name>
</gene>
<dbReference type="AlphaFoldDB" id="A0A1F7SG92"/>
<accession>A0A1F7SG92</accession>
<evidence type="ECO:0000313" key="2">
    <source>
        <dbReference type="Proteomes" id="UP000178082"/>
    </source>
</evidence>
<dbReference type="Proteomes" id="UP000178082">
    <property type="component" value="Unassembled WGS sequence"/>
</dbReference>